<feature type="transmembrane region" description="Helical" evidence="1">
    <location>
        <begin position="28"/>
        <end position="52"/>
    </location>
</feature>
<dbReference type="RefSeq" id="WP_025734703.1">
    <property type="nucleotide sequence ID" value="NZ_CP024963.1"/>
</dbReference>
<sequence>MLNLEQINPDKLIKSFPTQFLEHYSYNFWAIILLVVTIILAIIFLIGCFIFIPDRFSEEPFSAWAGLIFGLGLVIAAAVGTAILWNRVTDTVTSELQIWMLENQVNFGERMFNDWFLKNYGKFQISDYQLGLMIKDMQNIGIWNM</sequence>
<gene>
    <name evidence="2" type="ORF">ELUMI_v1c05550</name>
</gene>
<protein>
    <submittedName>
        <fullName evidence="2">Uncharacterized protein</fullName>
    </submittedName>
</protein>
<evidence type="ECO:0000313" key="2">
    <source>
        <dbReference type="EMBL" id="ATZ17279.1"/>
    </source>
</evidence>
<keyword evidence="1" id="KW-1133">Transmembrane helix</keyword>
<proteinExistence type="predicted"/>
<feature type="transmembrane region" description="Helical" evidence="1">
    <location>
        <begin position="64"/>
        <end position="85"/>
    </location>
</feature>
<accession>A0A2K8NU04</accession>
<evidence type="ECO:0000256" key="1">
    <source>
        <dbReference type="SAM" id="Phobius"/>
    </source>
</evidence>
<dbReference type="Proteomes" id="UP000232063">
    <property type="component" value="Chromosome"/>
</dbReference>
<organism evidence="2 3">
    <name type="scientific">Williamsoniiplasma luminosum</name>
    <dbReference type="NCBI Taxonomy" id="214888"/>
    <lineage>
        <taxon>Bacteria</taxon>
        <taxon>Bacillati</taxon>
        <taxon>Mycoplasmatota</taxon>
        <taxon>Mollicutes</taxon>
        <taxon>Entomoplasmatales</taxon>
        <taxon>Williamsoniiplasma</taxon>
    </lineage>
</organism>
<evidence type="ECO:0000313" key="3">
    <source>
        <dbReference type="Proteomes" id="UP000232063"/>
    </source>
</evidence>
<dbReference type="KEGG" id="elj:ELUMI_v1c05550"/>
<keyword evidence="1" id="KW-0812">Transmembrane</keyword>
<dbReference type="AlphaFoldDB" id="A0A2K8NU04"/>
<reference evidence="2 3" key="1">
    <citation type="submission" date="2017-11" db="EMBL/GenBank/DDBJ databases">
        <title>Genome sequence of Entomoplasma luminosum PIMN-1 (ATCC 49195).</title>
        <authorList>
            <person name="Lo W.-S."/>
            <person name="Gasparich G.E."/>
            <person name="Kuo C.-H."/>
        </authorList>
    </citation>
    <scope>NUCLEOTIDE SEQUENCE [LARGE SCALE GENOMIC DNA]</scope>
    <source>
        <strain evidence="2 3">PIMN-1</strain>
    </source>
</reference>
<keyword evidence="1" id="KW-0472">Membrane</keyword>
<keyword evidence="3" id="KW-1185">Reference proteome</keyword>
<name>A0A2K8NU04_9MOLU</name>
<dbReference type="EMBL" id="CP024963">
    <property type="protein sequence ID" value="ATZ17279.1"/>
    <property type="molecule type" value="Genomic_DNA"/>
</dbReference>